<dbReference type="Pfam" id="PF07544">
    <property type="entry name" value="Med9"/>
    <property type="match status" value="1"/>
</dbReference>
<dbReference type="InterPro" id="IPR011425">
    <property type="entry name" value="Med9"/>
</dbReference>
<dbReference type="AlphaFoldDB" id="A0AAD7BDQ6"/>
<sequence>MSAPTATDSTLPVVLFSSLLGKLATVLEPTQRPEGTVTPQAKQALLQATNDFKNALAEAKERSARLPGGELRIEEQGDVIEMLTELRDRKRQQLAEFSKRAATTSVGMGGQGTGLWRSIRWLQHRSTVHEG</sequence>
<keyword evidence="6 7" id="KW-0539">Nucleus</keyword>
<keyword evidence="4 7" id="KW-0010">Activator</keyword>
<gene>
    <name evidence="7" type="primary">MED9</name>
    <name evidence="9" type="ORF">FB45DRAFT_1063057</name>
</gene>
<feature type="coiled-coil region" evidence="8">
    <location>
        <begin position="42"/>
        <end position="100"/>
    </location>
</feature>
<evidence type="ECO:0000256" key="1">
    <source>
        <dbReference type="ARBA" id="ARBA00004123"/>
    </source>
</evidence>
<evidence type="ECO:0000256" key="8">
    <source>
        <dbReference type="SAM" id="Coils"/>
    </source>
</evidence>
<comment type="subcellular location">
    <subcellularLocation>
        <location evidence="1 7">Nucleus</location>
    </subcellularLocation>
</comment>
<evidence type="ECO:0000256" key="7">
    <source>
        <dbReference type="RuleBase" id="RU364145"/>
    </source>
</evidence>
<dbReference type="GO" id="GO:0016592">
    <property type="term" value="C:mediator complex"/>
    <property type="evidence" value="ECO:0007669"/>
    <property type="project" value="InterPro"/>
</dbReference>
<evidence type="ECO:0000313" key="10">
    <source>
        <dbReference type="Proteomes" id="UP001221142"/>
    </source>
</evidence>
<keyword evidence="5 7" id="KW-0804">Transcription</keyword>
<comment type="function">
    <text evidence="7">Component of the Mediator complex, a coactivator involved in the regulated transcription of nearly all RNA polymerase II-dependent genes. Mediator functions as a bridge to convey information from gene-specific regulatory proteins to the basal RNA polymerase II transcription machinery. Mediator is recruited to promoters by direct interactions with regulatory proteins and serves as a scaffold for the assembly of a functional preinitiation complex with RNA polymerase II and the general transcription factors.</text>
</comment>
<organism evidence="9 10">
    <name type="scientific">Roridomyces roridus</name>
    <dbReference type="NCBI Taxonomy" id="1738132"/>
    <lineage>
        <taxon>Eukaryota</taxon>
        <taxon>Fungi</taxon>
        <taxon>Dikarya</taxon>
        <taxon>Basidiomycota</taxon>
        <taxon>Agaricomycotina</taxon>
        <taxon>Agaricomycetes</taxon>
        <taxon>Agaricomycetidae</taxon>
        <taxon>Agaricales</taxon>
        <taxon>Marasmiineae</taxon>
        <taxon>Mycenaceae</taxon>
        <taxon>Roridomyces</taxon>
    </lineage>
</organism>
<protein>
    <recommendedName>
        <fullName evidence="7">Mediator of RNA polymerase II transcription subunit 9</fullName>
    </recommendedName>
    <alternativeName>
        <fullName evidence="7">Mediator complex subunit 9</fullName>
    </alternativeName>
</protein>
<keyword evidence="10" id="KW-1185">Reference proteome</keyword>
<reference evidence="9" key="1">
    <citation type="submission" date="2023-03" db="EMBL/GenBank/DDBJ databases">
        <title>Massive genome expansion in bonnet fungi (Mycena s.s.) driven by repeated elements and novel gene families across ecological guilds.</title>
        <authorList>
            <consortium name="Lawrence Berkeley National Laboratory"/>
            <person name="Harder C.B."/>
            <person name="Miyauchi S."/>
            <person name="Viragh M."/>
            <person name="Kuo A."/>
            <person name="Thoen E."/>
            <person name="Andreopoulos B."/>
            <person name="Lu D."/>
            <person name="Skrede I."/>
            <person name="Drula E."/>
            <person name="Henrissat B."/>
            <person name="Morin E."/>
            <person name="Kohler A."/>
            <person name="Barry K."/>
            <person name="LaButti K."/>
            <person name="Morin E."/>
            <person name="Salamov A."/>
            <person name="Lipzen A."/>
            <person name="Mereny Z."/>
            <person name="Hegedus B."/>
            <person name="Baldrian P."/>
            <person name="Stursova M."/>
            <person name="Weitz H."/>
            <person name="Taylor A."/>
            <person name="Grigoriev I.V."/>
            <person name="Nagy L.G."/>
            <person name="Martin F."/>
            <person name="Kauserud H."/>
        </authorList>
    </citation>
    <scope>NUCLEOTIDE SEQUENCE</scope>
    <source>
        <strain evidence="9">9284</strain>
    </source>
</reference>
<keyword evidence="3 7" id="KW-0805">Transcription regulation</keyword>
<evidence type="ECO:0000256" key="3">
    <source>
        <dbReference type="ARBA" id="ARBA00023015"/>
    </source>
</evidence>
<evidence type="ECO:0000313" key="9">
    <source>
        <dbReference type="EMBL" id="KAJ7618384.1"/>
    </source>
</evidence>
<evidence type="ECO:0000256" key="6">
    <source>
        <dbReference type="ARBA" id="ARBA00023242"/>
    </source>
</evidence>
<comment type="similarity">
    <text evidence="2 7">Belongs to the Mediator complex subunit 9 family.</text>
</comment>
<proteinExistence type="inferred from homology"/>
<accession>A0AAD7BDQ6</accession>
<dbReference type="Proteomes" id="UP001221142">
    <property type="component" value="Unassembled WGS sequence"/>
</dbReference>
<name>A0AAD7BDQ6_9AGAR</name>
<evidence type="ECO:0000256" key="2">
    <source>
        <dbReference type="ARBA" id="ARBA00008089"/>
    </source>
</evidence>
<dbReference type="GO" id="GO:0006357">
    <property type="term" value="P:regulation of transcription by RNA polymerase II"/>
    <property type="evidence" value="ECO:0007669"/>
    <property type="project" value="InterPro"/>
</dbReference>
<dbReference type="EMBL" id="JARKIF010000019">
    <property type="protein sequence ID" value="KAJ7618384.1"/>
    <property type="molecule type" value="Genomic_DNA"/>
</dbReference>
<keyword evidence="8" id="KW-0175">Coiled coil</keyword>
<comment type="caution">
    <text evidence="9">The sequence shown here is derived from an EMBL/GenBank/DDBJ whole genome shotgun (WGS) entry which is preliminary data.</text>
</comment>
<evidence type="ECO:0000256" key="5">
    <source>
        <dbReference type="ARBA" id="ARBA00023163"/>
    </source>
</evidence>
<comment type="subunit">
    <text evidence="7">Component of the Mediator complex.</text>
</comment>
<dbReference type="GO" id="GO:0003712">
    <property type="term" value="F:transcription coregulator activity"/>
    <property type="evidence" value="ECO:0007669"/>
    <property type="project" value="InterPro"/>
</dbReference>
<evidence type="ECO:0000256" key="4">
    <source>
        <dbReference type="ARBA" id="ARBA00023159"/>
    </source>
</evidence>